<evidence type="ECO:0000313" key="3">
    <source>
        <dbReference type="Proteomes" id="UP000008022"/>
    </source>
</evidence>
<dbReference type="EnsemblPlants" id="ORUFI01G19980.1">
    <property type="protein sequence ID" value="ORUFI01G19980.1"/>
    <property type="gene ID" value="ORUFI01G19980"/>
</dbReference>
<reference evidence="2" key="2">
    <citation type="submission" date="2015-06" db="UniProtKB">
        <authorList>
            <consortium name="EnsemblPlants"/>
        </authorList>
    </citation>
    <scope>IDENTIFICATION</scope>
</reference>
<dbReference type="AlphaFoldDB" id="A0A0E0MXA9"/>
<evidence type="ECO:0000256" key="1">
    <source>
        <dbReference type="SAM" id="MobiDB-lite"/>
    </source>
</evidence>
<reference evidence="3" key="1">
    <citation type="submission" date="2013-06" db="EMBL/GenBank/DDBJ databases">
        <authorList>
            <person name="Zhao Q."/>
        </authorList>
    </citation>
    <scope>NUCLEOTIDE SEQUENCE</scope>
    <source>
        <strain evidence="3">cv. W1943</strain>
    </source>
</reference>
<dbReference type="HOGENOM" id="CLU_2214257_0_0_1"/>
<dbReference type="Gramene" id="ORUFI01G19980.1">
    <property type="protein sequence ID" value="ORUFI01G19980.1"/>
    <property type="gene ID" value="ORUFI01G19980"/>
</dbReference>
<name>A0A0E0MXA9_ORYRU</name>
<protein>
    <submittedName>
        <fullName evidence="2">Uncharacterized protein</fullName>
    </submittedName>
</protein>
<feature type="compositionally biased region" description="Low complexity" evidence="1">
    <location>
        <begin position="56"/>
        <end position="73"/>
    </location>
</feature>
<proteinExistence type="predicted"/>
<keyword evidence="3" id="KW-1185">Reference proteome</keyword>
<feature type="compositionally biased region" description="Basic and acidic residues" evidence="1">
    <location>
        <begin position="38"/>
        <end position="53"/>
    </location>
</feature>
<organism evidence="2 3">
    <name type="scientific">Oryza rufipogon</name>
    <name type="common">Brownbeard rice</name>
    <name type="synonym">Asian wild rice</name>
    <dbReference type="NCBI Taxonomy" id="4529"/>
    <lineage>
        <taxon>Eukaryota</taxon>
        <taxon>Viridiplantae</taxon>
        <taxon>Streptophyta</taxon>
        <taxon>Embryophyta</taxon>
        <taxon>Tracheophyta</taxon>
        <taxon>Spermatophyta</taxon>
        <taxon>Magnoliopsida</taxon>
        <taxon>Liliopsida</taxon>
        <taxon>Poales</taxon>
        <taxon>Poaceae</taxon>
        <taxon>BOP clade</taxon>
        <taxon>Oryzoideae</taxon>
        <taxon>Oryzeae</taxon>
        <taxon>Oryzinae</taxon>
        <taxon>Oryza</taxon>
    </lineage>
</organism>
<feature type="region of interest" description="Disordered" evidence="1">
    <location>
        <begin position="28"/>
        <end position="87"/>
    </location>
</feature>
<dbReference type="Proteomes" id="UP000008022">
    <property type="component" value="Unassembled WGS sequence"/>
</dbReference>
<accession>A0A0E0MXA9</accession>
<evidence type="ECO:0000313" key="2">
    <source>
        <dbReference type="EnsemblPlants" id="ORUFI01G19980.1"/>
    </source>
</evidence>
<sequence length="107" mass="11008">MTATTKEAAAPCPPVPTYPLAVVAAPSHPLLSPSTRSVRGEEAATGEDGHGEDGSAPAAARGARPQALGGRAQPSASTLSRPTPPGRRRWCSVFYGFVCICVDFYGL</sequence>